<dbReference type="AlphaFoldDB" id="D0CFP5"/>
<dbReference type="EMBL" id="GG704581">
    <property type="protein sequence ID" value="EEX01796.1"/>
    <property type="molecule type" value="Genomic_DNA"/>
</dbReference>
<sequence length="110" mass="11741">MSTGNRAFYMCQSHNVEKGKTNRSPSMCVKNILDGVTNILGMDAPKAQVIAPPKQPTRQDSKSPDSSATIDRVQQAQNSMSGGIANTLYTDAQGVSDEDLRLGKKTLLGG</sequence>
<evidence type="ECO:0000256" key="1">
    <source>
        <dbReference type="SAM" id="MobiDB-lite"/>
    </source>
</evidence>
<reference evidence="3" key="1">
    <citation type="journal article" date="2012" name="PLoS ONE">
        <title>The success of Acinetobacter species; genetic, metabolic and virulence attributes.</title>
        <authorList>
            <person name="Peleg A.Y."/>
            <person name="de Breij A."/>
            <person name="Adams M.D."/>
            <person name="Cerqueira G.M."/>
            <person name="Mocali S."/>
            <person name="Galardini M."/>
            <person name="Nibbering P.H."/>
            <person name="Earl A.M."/>
            <person name="Ward D.V."/>
            <person name="Paterson D.L."/>
            <person name="Seifert H."/>
            <person name="Dijkshoorn L."/>
        </authorList>
    </citation>
    <scope>NUCLEOTIDE SEQUENCE [LARGE SCALE GENOMIC DNA]</scope>
    <source>
        <strain evidence="3">ATCC 19606 / DSM 30007 / JCM 6841 / CCUG 19606 / CIP 70.34 / NBRC 109757 / NCIMB 12457 / NCTC 12156 / 81</strain>
    </source>
</reference>
<dbReference type="BioCyc" id="ABAU575584-HMP:GM69-3635-MONOMER"/>
<evidence type="ECO:0000313" key="2">
    <source>
        <dbReference type="EMBL" id="EEX01796.1"/>
    </source>
</evidence>
<dbReference type="Proteomes" id="UP000005740">
    <property type="component" value="Unassembled WGS sequence"/>
</dbReference>
<organism evidence="2 3">
    <name type="scientific">Acinetobacter baumannii (strain ATCC 19606 / DSM 30007 / JCM 6841 / CCUG 19606 / CIP 70.34 / NBRC 109757 / NCIMB 12457 / NCTC 12156 / 81)</name>
    <dbReference type="NCBI Taxonomy" id="575584"/>
    <lineage>
        <taxon>Bacteria</taxon>
        <taxon>Pseudomonadati</taxon>
        <taxon>Pseudomonadota</taxon>
        <taxon>Gammaproteobacteria</taxon>
        <taxon>Moraxellales</taxon>
        <taxon>Moraxellaceae</taxon>
        <taxon>Acinetobacter</taxon>
        <taxon>Acinetobacter calcoaceticus/baumannii complex</taxon>
    </lineage>
</organism>
<protein>
    <submittedName>
        <fullName evidence="2">Uncharacterized protein</fullName>
    </submittedName>
</protein>
<feature type="region of interest" description="Disordered" evidence="1">
    <location>
        <begin position="48"/>
        <end position="90"/>
    </location>
</feature>
<proteinExistence type="predicted"/>
<accession>D0CFP5</accession>
<feature type="compositionally biased region" description="Polar residues" evidence="1">
    <location>
        <begin position="64"/>
        <end position="81"/>
    </location>
</feature>
<gene>
    <name evidence="2" type="ORF">HMPREF0010_03575</name>
</gene>
<evidence type="ECO:0000313" key="3">
    <source>
        <dbReference type="Proteomes" id="UP000005740"/>
    </source>
</evidence>
<name>D0CFP5_ACIB2</name>